<evidence type="ECO:0000313" key="2">
    <source>
        <dbReference type="EMBL" id="CAD5229752.1"/>
    </source>
</evidence>
<feature type="region of interest" description="Disordered" evidence="1">
    <location>
        <begin position="1"/>
        <end position="98"/>
    </location>
</feature>
<feature type="compositionally biased region" description="Polar residues" evidence="1">
    <location>
        <begin position="42"/>
        <end position="52"/>
    </location>
</feature>
<gene>
    <name evidence="2" type="ORF">BOKJ2_LOCUS13792</name>
</gene>
<dbReference type="Proteomes" id="UP000783686">
    <property type="component" value="Unassembled WGS sequence"/>
</dbReference>
<evidence type="ECO:0000313" key="3">
    <source>
        <dbReference type="Proteomes" id="UP000614601"/>
    </source>
</evidence>
<feature type="region of interest" description="Disordered" evidence="1">
    <location>
        <begin position="170"/>
        <end position="215"/>
    </location>
</feature>
<proteinExistence type="predicted"/>
<organism evidence="2 3">
    <name type="scientific">Bursaphelenchus okinawaensis</name>
    <dbReference type="NCBI Taxonomy" id="465554"/>
    <lineage>
        <taxon>Eukaryota</taxon>
        <taxon>Metazoa</taxon>
        <taxon>Ecdysozoa</taxon>
        <taxon>Nematoda</taxon>
        <taxon>Chromadorea</taxon>
        <taxon>Rhabditida</taxon>
        <taxon>Tylenchina</taxon>
        <taxon>Tylenchomorpha</taxon>
        <taxon>Aphelenchoidea</taxon>
        <taxon>Aphelenchoididae</taxon>
        <taxon>Bursaphelenchus</taxon>
    </lineage>
</organism>
<dbReference type="EMBL" id="CAJFDH010000006">
    <property type="protein sequence ID" value="CAD5229752.1"/>
    <property type="molecule type" value="Genomic_DNA"/>
</dbReference>
<protein>
    <submittedName>
        <fullName evidence="2">Uncharacterized protein</fullName>
    </submittedName>
</protein>
<feature type="compositionally biased region" description="Basic and acidic residues" evidence="1">
    <location>
        <begin position="69"/>
        <end position="78"/>
    </location>
</feature>
<feature type="compositionally biased region" description="Basic and acidic residues" evidence="1">
    <location>
        <begin position="18"/>
        <end position="40"/>
    </location>
</feature>
<keyword evidence="3" id="KW-1185">Reference proteome</keyword>
<feature type="compositionally biased region" description="Basic and acidic residues" evidence="1">
    <location>
        <begin position="197"/>
        <end position="215"/>
    </location>
</feature>
<reference evidence="2" key="1">
    <citation type="submission" date="2020-09" db="EMBL/GenBank/DDBJ databases">
        <authorList>
            <person name="Kikuchi T."/>
        </authorList>
    </citation>
    <scope>NUCLEOTIDE SEQUENCE</scope>
    <source>
        <strain evidence="2">SH1</strain>
    </source>
</reference>
<sequence length="556" mass="63041">MSKIVKTVKSVGQALKGVKLEKDKPKDRKKKMNSESDCDSKPCNSKKGTTSSENDEELKSLGTTTTGMVKEHVAEDRGSAYVKDVVEESNGSDEDARDVKMTVEEIQDQIEANSSIYKDESIALQSADAKKFVASLELPFSRLTMASNPSDKSYSVISSGPGLVSIECEGEDEDESVDYSTDNEQSGGKLLEWLKSGGKEEETKKGKEEPRKVNEKNADNVKTTKISEEKRIGMSGSASKTVSKPIESQNIRKSSFGERNVERRMFPAKQVLRPRLTGTAPEWEPDSLNYYKDRPAPGFNAMLTEYQQRLAPLTCTLYFMEGTGTMHYYFEKPVDYLISWTDNCIATGFVKRMDDATDMVPLCIRFGGYWSNKAVRSMYVGCTVRVRGYLELKERFNEKETMAISPRGSSEKPDFLFAGAPRPSAYALEWAVVHKPKIIRSIGMLLEDQSYEKKGKRHLEGIVQDFEYNERLVACHEKWPVPEMKALPIAPCPLIINWIEVWLNMINETVIIHRSQQRHIVLPDYIHYYLRTNQPVDKTYVFGWVDLAMKESRVFD</sequence>
<name>A0A811LMQ9_9BILA</name>
<comment type="caution">
    <text evidence="2">The sequence shown here is derived from an EMBL/GenBank/DDBJ whole genome shotgun (WGS) entry which is preliminary data.</text>
</comment>
<accession>A0A811LMQ9</accession>
<dbReference type="Proteomes" id="UP000614601">
    <property type="component" value="Unassembled WGS sequence"/>
</dbReference>
<evidence type="ECO:0000256" key="1">
    <source>
        <dbReference type="SAM" id="MobiDB-lite"/>
    </source>
</evidence>
<dbReference type="EMBL" id="CAJFCW020000006">
    <property type="protein sequence ID" value="CAG9127234.1"/>
    <property type="molecule type" value="Genomic_DNA"/>
</dbReference>
<dbReference type="AlphaFoldDB" id="A0A811LMQ9"/>